<dbReference type="GO" id="GO:0016740">
    <property type="term" value="F:transferase activity"/>
    <property type="evidence" value="ECO:0007669"/>
    <property type="project" value="UniProtKB-KW"/>
</dbReference>
<evidence type="ECO:0000256" key="8">
    <source>
        <dbReference type="SAM" id="SignalP"/>
    </source>
</evidence>
<evidence type="ECO:0000313" key="10">
    <source>
        <dbReference type="EMBL" id="SDE94295.1"/>
    </source>
</evidence>
<dbReference type="GO" id="GO:0004180">
    <property type="term" value="F:carboxypeptidase activity"/>
    <property type="evidence" value="ECO:0007669"/>
    <property type="project" value="UniProtKB-ARBA"/>
</dbReference>
<evidence type="ECO:0000256" key="7">
    <source>
        <dbReference type="PROSITE-ProRule" id="PRU01373"/>
    </source>
</evidence>
<evidence type="ECO:0000259" key="9">
    <source>
        <dbReference type="PROSITE" id="PS52029"/>
    </source>
</evidence>
<dbReference type="EMBL" id="FNBM01000001">
    <property type="protein sequence ID" value="SDE94295.1"/>
    <property type="molecule type" value="Genomic_DNA"/>
</dbReference>
<dbReference type="OrthoDB" id="9809748at2"/>
<dbReference type="UniPathway" id="UPA00219"/>
<reference evidence="10 11" key="1">
    <citation type="submission" date="2016-10" db="EMBL/GenBank/DDBJ databases">
        <authorList>
            <person name="de Groot N.N."/>
        </authorList>
    </citation>
    <scope>NUCLEOTIDE SEQUENCE [LARGE SCALE GENOMIC DNA]</scope>
    <source>
        <strain evidence="10 11">LMG 25475</strain>
    </source>
</reference>
<protein>
    <submittedName>
        <fullName evidence="10">L,D-transpeptidase catalytic domain</fullName>
    </submittedName>
</protein>
<evidence type="ECO:0000313" key="11">
    <source>
        <dbReference type="Proteomes" id="UP000243378"/>
    </source>
</evidence>
<dbReference type="InterPro" id="IPR005490">
    <property type="entry name" value="LD_TPept_cat_dom"/>
</dbReference>
<feature type="domain" description="L,D-TPase catalytic" evidence="9">
    <location>
        <begin position="30"/>
        <end position="166"/>
    </location>
</feature>
<dbReference type="Gene3D" id="2.40.440.10">
    <property type="entry name" value="L,D-transpeptidase catalytic domain-like"/>
    <property type="match status" value="1"/>
</dbReference>
<name>A0A1G7H1R7_9GAMM</name>
<keyword evidence="3" id="KW-0808">Transferase</keyword>
<sequence length="167" mass="18929">MRWLLVFTLFSLALAGQAATAPASAVATVDKILVEKAQRRLLLISDGKTVKSYRISLGKQPVGAKQREGDLRTPEGFYWIDWRRKSEKYNLSMHISYPNARDQAQAKAAGVKPGSMIMIHGTPLDDEYPEWFFHTLDWTEGCIAMKNADMREFWALVKDGTLIEIRP</sequence>
<dbReference type="CDD" id="cd16913">
    <property type="entry name" value="YkuD_like"/>
    <property type="match status" value="1"/>
</dbReference>
<keyword evidence="6 7" id="KW-0961">Cell wall biogenesis/degradation</keyword>
<evidence type="ECO:0000256" key="5">
    <source>
        <dbReference type="ARBA" id="ARBA00022984"/>
    </source>
</evidence>
<dbReference type="PANTHER" id="PTHR36699:SF1">
    <property type="entry name" value="L,D-TRANSPEPTIDASE YAFK-RELATED"/>
    <property type="match status" value="1"/>
</dbReference>
<dbReference type="GO" id="GO:0009252">
    <property type="term" value="P:peptidoglycan biosynthetic process"/>
    <property type="evidence" value="ECO:0007669"/>
    <property type="project" value="UniProtKB-UniPathway"/>
</dbReference>
<evidence type="ECO:0000256" key="6">
    <source>
        <dbReference type="ARBA" id="ARBA00023316"/>
    </source>
</evidence>
<keyword evidence="4 7" id="KW-0133">Cell shape</keyword>
<dbReference type="GO" id="GO:0071555">
    <property type="term" value="P:cell wall organization"/>
    <property type="evidence" value="ECO:0007669"/>
    <property type="project" value="UniProtKB-UniRule"/>
</dbReference>
<accession>A0A1G7H1R7</accession>
<feature type="active site" description="Proton donor/acceptor" evidence="7">
    <location>
        <position position="120"/>
    </location>
</feature>
<feature type="signal peptide" evidence="8">
    <location>
        <begin position="1"/>
        <end position="18"/>
    </location>
</feature>
<feature type="active site" description="Nucleophile" evidence="7">
    <location>
        <position position="142"/>
    </location>
</feature>
<comment type="similarity">
    <text evidence="2">Belongs to the YkuD family.</text>
</comment>
<comment type="pathway">
    <text evidence="1 7">Cell wall biogenesis; peptidoglycan biosynthesis.</text>
</comment>
<keyword evidence="5 7" id="KW-0573">Peptidoglycan synthesis</keyword>
<organism evidence="10 11">
    <name type="scientific">Phytopseudomonas seleniipraecipitans</name>
    <dbReference type="NCBI Taxonomy" id="640205"/>
    <lineage>
        <taxon>Bacteria</taxon>
        <taxon>Pseudomonadati</taxon>
        <taxon>Pseudomonadota</taxon>
        <taxon>Gammaproteobacteria</taxon>
        <taxon>Pseudomonadales</taxon>
        <taxon>Pseudomonadaceae</taxon>
        <taxon>Phytopseudomonas</taxon>
    </lineage>
</organism>
<dbReference type="GO" id="GO:0008360">
    <property type="term" value="P:regulation of cell shape"/>
    <property type="evidence" value="ECO:0007669"/>
    <property type="project" value="UniProtKB-UniRule"/>
</dbReference>
<evidence type="ECO:0000256" key="4">
    <source>
        <dbReference type="ARBA" id="ARBA00022960"/>
    </source>
</evidence>
<dbReference type="Proteomes" id="UP000243378">
    <property type="component" value="Unassembled WGS sequence"/>
</dbReference>
<evidence type="ECO:0000256" key="1">
    <source>
        <dbReference type="ARBA" id="ARBA00004752"/>
    </source>
</evidence>
<dbReference type="PANTHER" id="PTHR36699">
    <property type="entry name" value="LD-TRANSPEPTIDASE"/>
    <property type="match status" value="1"/>
</dbReference>
<dbReference type="SUPFAM" id="SSF141523">
    <property type="entry name" value="L,D-transpeptidase catalytic domain-like"/>
    <property type="match status" value="1"/>
</dbReference>
<dbReference type="Pfam" id="PF03734">
    <property type="entry name" value="YkuD"/>
    <property type="match status" value="1"/>
</dbReference>
<feature type="chain" id="PRO_5017289922" evidence="8">
    <location>
        <begin position="19"/>
        <end position="167"/>
    </location>
</feature>
<dbReference type="PROSITE" id="PS52029">
    <property type="entry name" value="LD_TPASE"/>
    <property type="match status" value="1"/>
</dbReference>
<evidence type="ECO:0000256" key="3">
    <source>
        <dbReference type="ARBA" id="ARBA00022679"/>
    </source>
</evidence>
<evidence type="ECO:0000256" key="2">
    <source>
        <dbReference type="ARBA" id="ARBA00005992"/>
    </source>
</evidence>
<keyword evidence="8" id="KW-0732">Signal</keyword>
<dbReference type="STRING" id="640205.SAMN05216381_0443"/>
<gene>
    <name evidence="10" type="ORF">SAMN05216381_0443</name>
</gene>
<dbReference type="RefSeq" id="WP_092364130.1">
    <property type="nucleotide sequence ID" value="NZ_FNBM01000001.1"/>
</dbReference>
<dbReference type="AlphaFoldDB" id="A0A1G7H1R7"/>
<proteinExistence type="inferred from homology"/>
<dbReference type="InterPro" id="IPR038063">
    <property type="entry name" value="Transpep_catalytic_dom"/>
</dbReference>